<keyword evidence="2" id="KW-1185">Reference proteome</keyword>
<dbReference type="EMBL" id="SCEB01018640">
    <property type="protein sequence ID" value="RXM90571.1"/>
    <property type="molecule type" value="Genomic_DNA"/>
</dbReference>
<sequence length="78" mass="8747">MTIKQLTLRTPQQRQWLSCALRYFTITSPSSLCLLDCNAVPLQIQDCDGHKAPPPSTESQDSPWKTTRDAALFNNALL</sequence>
<name>A0A444UQX5_ACIRT</name>
<dbReference type="Proteomes" id="UP000289886">
    <property type="component" value="Unassembled WGS sequence"/>
</dbReference>
<organism evidence="1 2">
    <name type="scientific">Acipenser ruthenus</name>
    <name type="common">Sterlet sturgeon</name>
    <dbReference type="NCBI Taxonomy" id="7906"/>
    <lineage>
        <taxon>Eukaryota</taxon>
        <taxon>Metazoa</taxon>
        <taxon>Chordata</taxon>
        <taxon>Craniata</taxon>
        <taxon>Vertebrata</taxon>
        <taxon>Euteleostomi</taxon>
        <taxon>Actinopterygii</taxon>
        <taxon>Chondrostei</taxon>
        <taxon>Acipenseriformes</taxon>
        <taxon>Acipenseridae</taxon>
        <taxon>Acipenser</taxon>
    </lineage>
</organism>
<protein>
    <submittedName>
        <fullName evidence="1">Uncharacterized protein</fullName>
    </submittedName>
</protein>
<comment type="caution">
    <text evidence="1">The sequence shown here is derived from an EMBL/GenBank/DDBJ whole genome shotgun (WGS) entry which is preliminary data.</text>
</comment>
<proteinExistence type="predicted"/>
<evidence type="ECO:0000313" key="1">
    <source>
        <dbReference type="EMBL" id="RXM90571.1"/>
    </source>
</evidence>
<reference evidence="1 2" key="1">
    <citation type="submission" date="2019-01" db="EMBL/GenBank/DDBJ databases">
        <title>Draft Genome and Complete Hox-Cluster Characterization of the Sterlet Sturgeon (Acipenser ruthenus).</title>
        <authorList>
            <person name="Wei Q."/>
        </authorList>
    </citation>
    <scope>NUCLEOTIDE SEQUENCE [LARGE SCALE GENOMIC DNA]</scope>
    <source>
        <strain evidence="1">WHYD16114868_AA</strain>
        <tissue evidence="1">Blood</tissue>
    </source>
</reference>
<gene>
    <name evidence="1" type="ORF">EOD39_22065</name>
</gene>
<dbReference type="AlphaFoldDB" id="A0A444UQX5"/>
<accession>A0A444UQX5</accession>
<evidence type="ECO:0000313" key="2">
    <source>
        <dbReference type="Proteomes" id="UP000289886"/>
    </source>
</evidence>